<dbReference type="PRINTS" id="PR00723">
    <property type="entry name" value="SUBTILISIN"/>
</dbReference>
<evidence type="ECO:0000256" key="1">
    <source>
        <dbReference type="ARBA" id="ARBA00011073"/>
    </source>
</evidence>
<dbReference type="PANTHER" id="PTHR43806">
    <property type="entry name" value="PEPTIDASE S8"/>
    <property type="match status" value="1"/>
</dbReference>
<evidence type="ECO:0000313" key="9">
    <source>
        <dbReference type="Proteomes" id="UP000494203"/>
    </source>
</evidence>
<dbReference type="InterPro" id="IPR023828">
    <property type="entry name" value="Peptidase_S8_Ser-AS"/>
</dbReference>
<keyword evidence="5 6" id="KW-0720">Serine protease</keyword>
<evidence type="ECO:0000256" key="6">
    <source>
        <dbReference type="PROSITE-ProRule" id="PRU01240"/>
    </source>
</evidence>
<evidence type="ECO:0000256" key="4">
    <source>
        <dbReference type="ARBA" id="ARBA00022801"/>
    </source>
</evidence>
<proteinExistence type="inferred from homology"/>
<dbReference type="SUPFAM" id="SSF51126">
    <property type="entry name" value="Pectin lyase-like"/>
    <property type="match status" value="1"/>
</dbReference>
<dbReference type="SMART" id="SM00869">
    <property type="entry name" value="Autotransporter"/>
    <property type="match status" value="1"/>
</dbReference>
<feature type="active site" description="Charge relay system" evidence="6">
    <location>
        <position position="327"/>
    </location>
</feature>
<keyword evidence="9" id="KW-1185">Reference proteome</keyword>
<dbReference type="SUPFAM" id="SSF103515">
    <property type="entry name" value="Autotransporter"/>
    <property type="match status" value="1"/>
</dbReference>
<protein>
    <recommendedName>
        <fullName evidence="7">Autotransporter domain-containing protein</fullName>
    </recommendedName>
</protein>
<dbReference type="InterPro" id="IPR005546">
    <property type="entry name" value="Autotransporte_beta"/>
</dbReference>
<keyword evidence="4 6" id="KW-0378">Hydrolase</keyword>
<evidence type="ECO:0000256" key="5">
    <source>
        <dbReference type="ARBA" id="ARBA00022825"/>
    </source>
</evidence>
<dbReference type="InterPro" id="IPR036852">
    <property type="entry name" value="Peptidase_S8/S53_dom_sf"/>
</dbReference>
<organism evidence="8 9">
    <name type="scientific">Achromobacter pulmonis</name>
    <dbReference type="NCBI Taxonomy" id="1389932"/>
    <lineage>
        <taxon>Bacteria</taxon>
        <taxon>Pseudomonadati</taxon>
        <taxon>Pseudomonadota</taxon>
        <taxon>Betaproteobacteria</taxon>
        <taxon>Burkholderiales</taxon>
        <taxon>Alcaligenaceae</taxon>
        <taxon>Achromobacter</taxon>
    </lineage>
</organism>
<dbReference type="GO" id="GO:0004252">
    <property type="term" value="F:serine-type endopeptidase activity"/>
    <property type="evidence" value="ECO:0007669"/>
    <property type="project" value="UniProtKB-UniRule"/>
</dbReference>
<dbReference type="NCBIfam" id="TIGR02601">
    <property type="entry name" value="autotrns_rpt"/>
    <property type="match status" value="3"/>
</dbReference>
<evidence type="ECO:0000313" key="8">
    <source>
        <dbReference type="EMBL" id="CAB3826823.1"/>
    </source>
</evidence>
<reference evidence="8 9" key="1">
    <citation type="submission" date="2020-04" db="EMBL/GenBank/DDBJ databases">
        <authorList>
            <person name="De Canck E."/>
        </authorList>
    </citation>
    <scope>NUCLEOTIDE SEQUENCE [LARGE SCALE GENOMIC DNA]</scope>
    <source>
        <strain evidence="8 9">LMG 26788</strain>
    </source>
</reference>
<name>A0A6S7DPA5_9BURK</name>
<dbReference type="PANTHER" id="PTHR43806:SF11">
    <property type="entry name" value="CEREVISIN-RELATED"/>
    <property type="match status" value="1"/>
</dbReference>
<evidence type="ECO:0000256" key="3">
    <source>
        <dbReference type="ARBA" id="ARBA00022729"/>
    </source>
</evidence>
<dbReference type="CDD" id="cd04848">
    <property type="entry name" value="Peptidases_S8_Autotransporter_serine_protease_like"/>
    <property type="match status" value="1"/>
</dbReference>
<dbReference type="InterPro" id="IPR050131">
    <property type="entry name" value="Peptidase_S8_subtilisin-like"/>
</dbReference>
<dbReference type="PROSITE" id="PS51208">
    <property type="entry name" value="AUTOTRANSPORTER"/>
    <property type="match status" value="1"/>
</dbReference>
<evidence type="ECO:0000259" key="7">
    <source>
        <dbReference type="PROSITE" id="PS51208"/>
    </source>
</evidence>
<comment type="similarity">
    <text evidence="1 6">Belongs to the peptidase S8 family.</text>
</comment>
<dbReference type="InterPro" id="IPR011050">
    <property type="entry name" value="Pectin_lyase_fold/virulence"/>
</dbReference>
<dbReference type="EMBL" id="CADIKZ010000001">
    <property type="protein sequence ID" value="CAB3826823.1"/>
    <property type="molecule type" value="Genomic_DNA"/>
</dbReference>
<dbReference type="InterPro" id="IPR013425">
    <property type="entry name" value="Autotrns_rpt"/>
</dbReference>
<keyword evidence="2 6" id="KW-0645">Protease</keyword>
<dbReference type="InterPro" id="IPR034061">
    <property type="entry name" value="Peptidases_S8_Autotransporter"/>
</dbReference>
<dbReference type="Gene3D" id="2.40.128.130">
    <property type="entry name" value="Autotransporter beta-domain"/>
    <property type="match status" value="1"/>
</dbReference>
<feature type="active site" description="Charge relay system" evidence="6">
    <location>
        <position position="136"/>
    </location>
</feature>
<sequence>MTLCQLTAGNAQAQPYVNYDGTRTHDLKAAVATWADNPEFKADWGLAAMNAQYAYARGFSGAGIKLGSVDSGYQPTHQEFAGRHFTSIRVNGQYLNDGSQLDGNGLAWHAGDAFDRDGIYINRSDSAKLISANDNHGNHVSGTIAAARNGKGMMGVAFNSIYYTSNTNGTDGSIYGSNMDYNYFKAAYGNLAAAGVRAINSSWGSPPSADDYDSISGFSRAYLRINGAGKKTWLDAAADVARDDGVLHVWANGNAGAANSSIRAGVPYFRPDIERFWIAVTGLDQRGGQNFNRCGVAKYWCVAAPGVDIDSVSDKGNDQYVRYSGTSMAAPHVTGALGVLMQRYPYLGNEEIRTILLTTASHRGAGPADVPDATYGWGVPDLKKGMEGPSQFLGRFNANLPAGVSDTWSNGISEAALLQRKQEEKSEIAGWTAEAAMLARRIQPVPDAATPTEEMRQGMARARALLQRVITSNLEPNFTYSEYRAAVRAAKADPYGAQLLSMYDAAHPGWAAGYSLPTDYDAFLAGRTDEELAHAAINAPRTNVIATNASTRSEIDLRQRRVSGLAAKPDSSYQGSLVKTGMGTLILTGNNSYSGGTQLREGTLGLGHDNALGTGLLAISNGATLLAAADGLNVRNTLTLAGLANVDTAGHTLTLSGSIRDDAIRGGLVKAGAGTLVLAGAGAYSGPTLLQAGVLRAGVANGFSSRSAFLLNAGTQLDLADLDQTVGSLAGRGDVALGKATLTTGADNRHTLFAGRISGQGGLTKIGAGTLELSADNKAYTGKVTLAGGSLWLGQGARLGGRVLAQSGTLLGGEGSLGGATIAAGAVHAPGNPLRTQQINGDYVNHGTLRISGAPSAVSRINAAGAVDIAGGTLELRLSPEDAASWQPLNGPYTLIAKQSAGAVAGTFASIRNPLLFLNAPVSTSGGDGNDVTFSLERNDRSMASLAATRNQAAVASAIDALPQTHEVWRNIALSNDAATLAPALTQLSGDTHASVATALANIAMTPASLNGVVALRQNLSMRMLPGAPMAALDNGEPPPAAALPRRDAAPLWVRLGGQSRRLAGDGSAPGVSEQSTDLTLGGDVAVGAGWRLGGAWGYTDARLGTSSRQASATLHSYTATVYGGKDYALGAGTLTLTAGGAYAWHHVDSRRAVRYGSLDQTLTAGYRGTTTQVFAEAGYALALSDTAVLEPFVNLAWNQLRMQGFSESGGSAALASDGQRQRNLSSLTGVRGGWQVPGTAIALRGMLGWRHVYGNTRPSVALSFSQGPTFDTAGAPIARDAARIELGADIVAIRNMTAGLNYGDEFGGGNRQHAGSLEMRWRF</sequence>
<feature type="domain" description="Autotransporter" evidence="7">
    <location>
        <begin position="1045"/>
        <end position="1324"/>
    </location>
</feature>
<dbReference type="PROSITE" id="PS51892">
    <property type="entry name" value="SUBTILASE"/>
    <property type="match status" value="1"/>
</dbReference>
<dbReference type="Pfam" id="PF03797">
    <property type="entry name" value="Autotransporter"/>
    <property type="match status" value="1"/>
</dbReference>
<dbReference type="Gene3D" id="3.40.50.200">
    <property type="entry name" value="Peptidase S8/S53 domain"/>
    <property type="match status" value="1"/>
</dbReference>
<dbReference type="InterPro" id="IPR036709">
    <property type="entry name" value="Autotransporte_beta_dom_sf"/>
</dbReference>
<evidence type="ECO:0000256" key="2">
    <source>
        <dbReference type="ARBA" id="ARBA00022670"/>
    </source>
</evidence>
<accession>A0A6S7DPA5</accession>
<dbReference type="InterPro" id="IPR000209">
    <property type="entry name" value="Peptidase_S8/S53_dom"/>
</dbReference>
<dbReference type="GO" id="GO:0006508">
    <property type="term" value="P:proteolysis"/>
    <property type="evidence" value="ECO:0007669"/>
    <property type="project" value="UniProtKB-KW"/>
</dbReference>
<dbReference type="Pfam" id="PF12951">
    <property type="entry name" value="PATR"/>
    <property type="match status" value="3"/>
</dbReference>
<dbReference type="Proteomes" id="UP000494203">
    <property type="component" value="Unassembled WGS sequence"/>
</dbReference>
<dbReference type="InterPro" id="IPR015500">
    <property type="entry name" value="Peptidase_S8_subtilisin-rel"/>
</dbReference>
<gene>
    <name evidence="8" type="ORF">LMG26788_00559</name>
</gene>
<dbReference type="PROSITE" id="PS00138">
    <property type="entry name" value="SUBTILASE_SER"/>
    <property type="match status" value="1"/>
</dbReference>
<keyword evidence="3" id="KW-0732">Signal</keyword>
<dbReference type="Pfam" id="PF00082">
    <property type="entry name" value="Peptidase_S8"/>
    <property type="match status" value="1"/>
</dbReference>
<dbReference type="SUPFAM" id="SSF52743">
    <property type="entry name" value="Subtilisin-like"/>
    <property type="match status" value="1"/>
</dbReference>
<feature type="active site" description="Charge relay system" evidence="6">
    <location>
        <position position="70"/>
    </location>
</feature>